<gene>
    <name evidence="2" type="ORF">K466DRAFT_102609</name>
</gene>
<organism evidence="2 3">
    <name type="scientific">Polyporus arcularius HHB13444</name>
    <dbReference type="NCBI Taxonomy" id="1314778"/>
    <lineage>
        <taxon>Eukaryota</taxon>
        <taxon>Fungi</taxon>
        <taxon>Dikarya</taxon>
        <taxon>Basidiomycota</taxon>
        <taxon>Agaricomycotina</taxon>
        <taxon>Agaricomycetes</taxon>
        <taxon>Polyporales</taxon>
        <taxon>Polyporaceae</taxon>
        <taxon>Polyporus</taxon>
    </lineage>
</organism>
<accession>A0A5C3PD79</accession>
<reference evidence="2 3" key="1">
    <citation type="journal article" date="2019" name="Nat. Ecol. Evol.">
        <title>Megaphylogeny resolves global patterns of mushroom evolution.</title>
        <authorList>
            <person name="Varga T."/>
            <person name="Krizsan K."/>
            <person name="Foldi C."/>
            <person name="Dima B."/>
            <person name="Sanchez-Garcia M."/>
            <person name="Sanchez-Ramirez S."/>
            <person name="Szollosi G.J."/>
            <person name="Szarkandi J.G."/>
            <person name="Papp V."/>
            <person name="Albert L."/>
            <person name="Andreopoulos W."/>
            <person name="Angelini C."/>
            <person name="Antonin V."/>
            <person name="Barry K.W."/>
            <person name="Bougher N.L."/>
            <person name="Buchanan P."/>
            <person name="Buyck B."/>
            <person name="Bense V."/>
            <person name="Catcheside P."/>
            <person name="Chovatia M."/>
            <person name="Cooper J."/>
            <person name="Damon W."/>
            <person name="Desjardin D."/>
            <person name="Finy P."/>
            <person name="Geml J."/>
            <person name="Haridas S."/>
            <person name="Hughes K."/>
            <person name="Justo A."/>
            <person name="Karasinski D."/>
            <person name="Kautmanova I."/>
            <person name="Kiss B."/>
            <person name="Kocsube S."/>
            <person name="Kotiranta H."/>
            <person name="LaButti K.M."/>
            <person name="Lechner B.E."/>
            <person name="Liimatainen K."/>
            <person name="Lipzen A."/>
            <person name="Lukacs Z."/>
            <person name="Mihaltcheva S."/>
            <person name="Morgado L.N."/>
            <person name="Niskanen T."/>
            <person name="Noordeloos M.E."/>
            <person name="Ohm R.A."/>
            <person name="Ortiz-Santana B."/>
            <person name="Ovrebo C."/>
            <person name="Racz N."/>
            <person name="Riley R."/>
            <person name="Savchenko A."/>
            <person name="Shiryaev A."/>
            <person name="Soop K."/>
            <person name="Spirin V."/>
            <person name="Szebenyi C."/>
            <person name="Tomsovsky M."/>
            <person name="Tulloss R.E."/>
            <person name="Uehling J."/>
            <person name="Grigoriev I.V."/>
            <person name="Vagvolgyi C."/>
            <person name="Papp T."/>
            <person name="Martin F.M."/>
            <person name="Miettinen O."/>
            <person name="Hibbett D.S."/>
            <person name="Nagy L.G."/>
        </authorList>
    </citation>
    <scope>NUCLEOTIDE SEQUENCE [LARGE SCALE GENOMIC DNA]</scope>
    <source>
        <strain evidence="2 3">HHB13444</strain>
    </source>
</reference>
<dbReference type="EMBL" id="ML211143">
    <property type="protein sequence ID" value="TFK87685.1"/>
    <property type="molecule type" value="Genomic_DNA"/>
</dbReference>
<evidence type="ECO:0000313" key="2">
    <source>
        <dbReference type="EMBL" id="TFK87685.1"/>
    </source>
</evidence>
<keyword evidence="3" id="KW-1185">Reference proteome</keyword>
<feature type="region of interest" description="Disordered" evidence="1">
    <location>
        <begin position="1"/>
        <end position="64"/>
    </location>
</feature>
<proteinExistence type="predicted"/>
<dbReference type="InParanoid" id="A0A5C3PD79"/>
<sequence>MACRRPVTSRTAEEYQTGQDARRGESSRLQQMPERQDDDGIRRLPRMASRLPTSNFQGPRPLEPRAHLSSATAMICVDRQSARVTLPGFAGPWRESLRLLLAAFRQAQLLDVQVALAFDVVSTRPT</sequence>
<protein>
    <submittedName>
        <fullName evidence="2">Uncharacterized protein</fullName>
    </submittedName>
</protein>
<evidence type="ECO:0000313" key="3">
    <source>
        <dbReference type="Proteomes" id="UP000308197"/>
    </source>
</evidence>
<evidence type="ECO:0000256" key="1">
    <source>
        <dbReference type="SAM" id="MobiDB-lite"/>
    </source>
</evidence>
<dbReference type="AlphaFoldDB" id="A0A5C3PD79"/>
<feature type="compositionally biased region" description="Polar residues" evidence="1">
    <location>
        <begin position="8"/>
        <end position="19"/>
    </location>
</feature>
<dbReference type="Proteomes" id="UP000308197">
    <property type="component" value="Unassembled WGS sequence"/>
</dbReference>
<name>A0A5C3PD79_9APHY</name>